<evidence type="ECO:0000313" key="1">
    <source>
        <dbReference type="EMBL" id="JAH33092.1"/>
    </source>
</evidence>
<dbReference type="EMBL" id="GBXM01075485">
    <property type="protein sequence ID" value="JAH33092.1"/>
    <property type="molecule type" value="Transcribed_RNA"/>
</dbReference>
<dbReference type="AlphaFoldDB" id="A0A0E9RW53"/>
<accession>A0A0E9RW53</accession>
<organism evidence="1">
    <name type="scientific">Anguilla anguilla</name>
    <name type="common">European freshwater eel</name>
    <name type="synonym">Muraena anguilla</name>
    <dbReference type="NCBI Taxonomy" id="7936"/>
    <lineage>
        <taxon>Eukaryota</taxon>
        <taxon>Metazoa</taxon>
        <taxon>Chordata</taxon>
        <taxon>Craniata</taxon>
        <taxon>Vertebrata</taxon>
        <taxon>Euteleostomi</taxon>
        <taxon>Actinopterygii</taxon>
        <taxon>Neopterygii</taxon>
        <taxon>Teleostei</taxon>
        <taxon>Anguilliformes</taxon>
        <taxon>Anguillidae</taxon>
        <taxon>Anguilla</taxon>
    </lineage>
</organism>
<reference evidence="1" key="1">
    <citation type="submission" date="2014-11" db="EMBL/GenBank/DDBJ databases">
        <authorList>
            <person name="Amaro Gonzalez C."/>
        </authorList>
    </citation>
    <scope>NUCLEOTIDE SEQUENCE</scope>
</reference>
<reference evidence="1" key="2">
    <citation type="journal article" date="2015" name="Fish Shellfish Immunol.">
        <title>Early steps in the European eel (Anguilla anguilla)-Vibrio vulnificus interaction in the gills: Role of the RtxA13 toxin.</title>
        <authorList>
            <person name="Callol A."/>
            <person name="Pajuelo D."/>
            <person name="Ebbesson L."/>
            <person name="Teles M."/>
            <person name="MacKenzie S."/>
            <person name="Amaro C."/>
        </authorList>
    </citation>
    <scope>NUCLEOTIDE SEQUENCE</scope>
</reference>
<protein>
    <submittedName>
        <fullName evidence="1">Uncharacterized protein</fullName>
    </submittedName>
</protein>
<name>A0A0E9RW53_ANGAN</name>
<proteinExistence type="predicted"/>
<sequence length="21" mass="2430">MDESATTSRTMPTMNWWILSA</sequence>